<accession>A0A2S9WQS9</accession>
<name>A0A2S9WQS9_9FLAO</name>
<dbReference type="Pfam" id="PF13020">
    <property type="entry name" value="NOV_C"/>
    <property type="match status" value="1"/>
</dbReference>
<sequence>MGKLTENRAIELLMTHLENQGYSIESYCLGQSRGYDIVAIRNNEKLLIEVKGAKAHKDSPTKRRDFFNSGQIKTHLGKAIIKCLETKVSYPDAIIAIAHPEDEQIRKAIGGIIPELNKIGIIHYWVSAEGSVELEA</sequence>
<proteinExistence type="predicted"/>
<organism evidence="2 3">
    <name type="scientific">Nonlabens agnitus</name>
    <dbReference type="NCBI Taxonomy" id="870484"/>
    <lineage>
        <taxon>Bacteria</taxon>
        <taxon>Pseudomonadati</taxon>
        <taxon>Bacteroidota</taxon>
        <taxon>Flavobacteriia</taxon>
        <taxon>Flavobacteriales</taxon>
        <taxon>Flavobacteriaceae</taxon>
        <taxon>Nonlabens</taxon>
    </lineage>
</organism>
<dbReference type="OrthoDB" id="1432390at2"/>
<dbReference type="EMBL" id="MQUC01000003">
    <property type="protein sequence ID" value="PRP65845.1"/>
    <property type="molecule type" value="Genomic_DNA"/>
</dbReference>
<evidence type="ECO:0000313" key="2">
    <source>
        <dbReference type="EMBL" id="PRP65845.1"/>
    </source>
</evidence>
<dbReference type="RefSeq" id="WP_105981711.1">
    <property type="nucleotide sequence ID" value="NZ_MQUC01000003.1"/>
</dbReference>
<evidence type="ECO:0000313" key="3">
    <source>
        <dbReference type="Proteomes" id="UP000239532"/>
    </source>
</evidence>
<comment type="caution">
    <text evidence="2">The sequence shown here is derived from an EMBL/GenBank/DDBJ whole genome shotgun (WGS) entry which is preliminary data.</text>
</comment>
<keyword evidence="3" id="KW-1185">Reference proteome</keyword>
<feature type="domain" description="Protein NO VEIN C-terminal" evidence="1">
    <location>
        <begin position="6"/>
        <end position="58"/>
    </location>
</feature>
<evidence type="ECO:0000259" key="1">
    <source>
        <dbReference type="Pfam" id="PF13020"/>
    </source>
</evidence>
<dbReference type="SUPFAM" id="SSF52980">
    <property type="entry name" value="Restriction endonuclease-like"/>
    <property type="match status" value="1"/>
</dbReference>
<protein>
    <recommendedName>
        <fullName evidence="1">Protein NO VEIN C-terminal domain-containing protein</fullName>
    </recommendedName>
</protein>
<gene>
    <name evidence="2" type="ORF">BST86_01430</name>
</gene>
<dbReference type="InterPro" id="IPR024975">
    <property type="entry name" value="NOV_C"/>
</dbReference>
<reference evidence="2 3" key="1">
    <citation type="submission" date="2016-11" db="EMBL/GenBank/DDBJ databases">
        <title>Trade-off between light-utilization and light-protection in marine flavobacteria.</title>
        <authorList>
            <person name="Kumagai Y."/>
        </authorList>
    </citation>
    <scope>NUCLEOTIDE SEQUENCE [LARGE SCALE GENOMIC DNA]</scope>
    <source>
        <strain evidence="2 3">JCM 17109</strain>
    </source>
</reference>
<dbReference type="Proteomes" id="UP000239532">
    <property type="component" value="Unassembled WGS sequence"/>
</dbReference>
<dbReference type="AlphaFoldDB" id="A0A2S9WQS9"/>
<dbReference type="InterPro" id="IPR011335">
    <property type="entry name" value="Restrct_endonuc-II-like"/>
</dbReference>